<feature type="domain" description="D-isomer specific 2-hydroxyacid dehydrogenase NAD-binding" evidence="6">
    <location>
        <begin position="116"/>
        <end position="286"/>
    </location>
</feature>
<evidence type="ECO:0000256" key="2">
    <source>
        <dbReference type="ARBA" id="ARBA00023002"/>
    </source>
</evidence>
<keyword evidence="3" id="KW-0520">NAD</keyword>
<comment type="caution">
    <text evidence="7">The sequence shown here is derived from an EMBL/GenBank/DDBJ whole genome shotgun (WGS) entry which is preliminary data.</text>
</comment>
<dbReference type="GO" id="GO:0051287">
    <property type="term" value="F:NAD binding"/>
    <property type="evidence" value="ECO:0007669"/>
    <property type="project" value="InterPro"/>
</dbReference>
<sequence>MRRVFLSHPSDRLAHYYGDRALAALRAVAEVRLNHEPRELSTRELIEAAQGCEAIVAYRQTPAPAAFFAALPELVAFLRCAVDIRTVDVQAASAHGVLVTQASAGFIPAVVEWIVGVMVDLARGTSRYAQAYHAGLSPAPVMGRQLHGATLGVIGYGQISRRLCDVALALGMRVLVSDPHAAPQDPKLRCVALEQLLKESDFVVCLAVANAHTENLMNERAFARMKPHAFFINASRGELVDEVALLAALDSGHVAACALDVGRAPDQMPSPALARHPQVVATPHIGGLTMPAIEHQALETVAQLQQLLAGELPTGAVNAGQATRLQRWRQRSDVTDPLASTR</sequence>
<evidence type="ECO:0000256" key="4">
    <source>
        <dbReference type="RuleBase" id="RU003719"/>
    </source>
</evidence>
<keyword evidence="2 4" id="KW-0560">Oxidoreductase</keyword>
<dbReference type="Pfam" id="PF00389">
    <property type="entry name" value="2-Hacid_dh"/>
    <property type="match status" value="1"/>
</dbReference>
<dbReference type="SUPFAM" id="SSF52283">
    <property type="entry name" value="Formate/glycerate dehydrogenase catalytic domain-like"/>
    <property type="match status" value="1"/>
</dbReference>
<dbReference type="PANTHER" id="PTHR42789:SF1">
    <property type="entry name" value="D-ISOMER SPECIFIC 2-HYDROXYACID DEHYDROGENASE FAMILY PROTEIN (AFU_ORTHOLOGUE AFUA_6G10090)"/>
    <property type="match status" value="1"/>
</dbReference>
<dbReference type="InterPro" id="IPR036291">
    <property type="entry name" value="NAD(P)-bd_dom_sf"/>
</dbReference>
<evidence type="ECO:0000313" key="7">
    <source>
        <dbReference type="EMBL" id="NML16765.1"/>
    </source>
</evidence>
<evidence type="ECO:0000256" key="1">
    <source>
        <dbReference type="ARBA" id="ARBA00005854"/>
    </source>
</evidence>
<dbReference type="SUPFAM" id="SSF51735">
    <property type="entry name" value="NAD(P)-binding Rossmann-fold domains"/>
    <property type="match status" value="1"/>
</dbReference>
<evidence type="ECO:0000259" key="6">
    <source>
        <dbReference type="Pfam" id="PF02826"/>
    </source>
</evidence>
<dbReference type="Gene3D" id="3.40.50.720">
    <property type="entry name" value="NAD(P)-binding Rossmann-like Domain"/>
    <property type="match status" value="2"/>
</dbReference>
<evidence type="ECO:0000313" key="8">
    <source>
        <dbReference type="Proteomes" id="UP000574067"/>
    </source>
</evidence>
<dbReference type="InterPro" id="IPR050857">
    <property type="entry name" value="D-2-hydroxyacid_DH"/>
</dbReference>
<dbReference type="Proteomes" id="UP000574067">
    <property type="component" value="Unassembled WGS sequence"/>
</dbReference>
<reference evidence="7 8" key="1">
    <citation type="submission" date="2020-04" db="EMBL/GenBank/DDBJ databases">
        <title>Azohydromonas sp. isolated from soil.</title>
        <authorList>
            <person name="Dahal R.H."/>
        </authorList>
    </citation>
    <scope>NUCLEOTIDE SEQUENCE [LARGE SCALE GENOMIC DNA]</scope>
    <source>
        <strain evidence="7 8">G-1-1-14</strain>
    </source>
</reference>
<feature type="domain" description="D-isomer specific 2-hydroxyacid dehydrogenase catalytic" evidence="5">
    <location>
        <begin position="21"/>
        <end position="318"/>
    </location>
</feature>
<evidence type="ECO:0000256" key="3">
    <source>
        <dbReference type="ARBA" id="ARBA00023027"/>
    </source>
</evidence>
<accession>A0A848FD88</accession>
<dbReference type="Pfam" id="PF02826">
    <property type="entry name" value="2-Hacid_dh_C"/>
    <property type="match status" value="1"/>
</dbReference>
<dbReference type="InterPro" id="IPR006139">
    <property type="entry name" value="D-isomer_2_OHA_DH_cat_dom"/>
</dbReference>
<dbReference type="EMBL" id="JABBFW010000012">
    <property type="protein sequence ID" value="NML16765.1"/>
    <property type="molecule type" value="Genomic_DNA"/>
</dbReference>
<gene>
    <name evidence="7" type="ORF">HHL10_17420</name>
</gene>
<name>A0A848FD88_9BURK</name>
<dbReference type="AlphaFoldDB" id="A0A848FD88"/>
<evidence type="ECO:0000259" key="5">
    <source>
        <dbReference type="Pfam" id="PF00389"/>
    </source>
</evidence>
<dbReference type="GO" id="GO:0016616">
    <property type="term" value="F:oxidoreductase activity, acting on the CH-OH group of donors, NAD or NADP as acceptor"/>
    <property type="evidence" value="ECO:0007669"/>
    <property type="project" value="InterPro"/>
</dbReference>
<dbReference type="InterPro" id="IPR006140">
    <property type="entry name" value="D-isomer_DH_NAD-bd"/>
</dbReference>
<dbReference type="RefSeq" id="WP_169161662.1">
    <property type="nucleotide sequence ID" value="NZ_JABBFW010000012.1"/>
</dbReference>
<organism evidence="7 8">
    <name type="scientific">Azohydromonas caseinilytica</name>
    <dbReference type="NCBI Taxonomy" id="2728836"/>
    <lineage>
        <taxon>Bacteria</taxon>
        <taxon>Pseudomonadati</taxon>
        <taxon>Pseudomonadota</taxon>
        <taxon>Betaproteobacteria</taxon>
        <taxon>Burkholderiales</taxon>
        <taxon>Sphaerotilaceae</taxon>
        <taxon>Azohydromonas</taxon>
    </lineage>
</organism>
<keyword evidence="8" id="KW-1185">Reference proteome</keyword>
<protein>
    <submittedName>
        <fullName evidence="7">Hydroxyacid dehydrogenase</fullName>
    </submittedName>
</protein>
<dbReference type="PANTHER" id="PTHR42789">
    <property type="entry name" value="D-ISOMER SPECIFIC 2-HYDROXYACID DEHYDROGENASE FAMILY PROTEIN (AFU_ORTHOLOGUE AFUA_6G10090)"/>
    <property type="match status" value="1"/>
</dbReference>
<proteinExistence type="inferred from homology"/>
<comment type="similarity">
    <text evidence="1 4">Belongs to the D-isomer specific 2-hydroxyacid dehydrogenase family.</text>
</comment>